<keyword evidence="3" id="KW-0479">Metal-binding</keyword>
<name>A0ABS0ATH6_9GAMM</name>
<evidence type="ECO:0000256" key="7">
    <source>
        <dbReference type="ARBA" id="ARBA00023157"/>
    </source>
</evidence>
<dbReference type="InterPro" id="IPR029058">
    <property type="entry name" value="AB_hydrolase_fold"/>
</dbReference>
<comment type="similarity">
    <text evidence="1">Belongs to the tannase family.</text>
</comment>
<sequence length="533" mass="56842">MVLAGCGGSSSSDSAGDVATPFMEQCEALAGLPVEGGGVTTAIHTPANDGDPSSALWPDHCLVRGAMNQRTGIDDKPYALRFEVRLPAEWNDRLYYQGGSGVDGTLFTAVGQYAGGGNTRNALIDGFAVVTTDSGHQTEAGVPNGAFLFGADPQARDEYGDMQIPQVTAAARTVIERLYGSPDQYAYFVGCSNGGRQAMIAAQRYPDLFNGIIASAPGFRLAQASIQALYQAQLTAEVAPTGQGRAPDLSQGLTTEEKTVVRDRILDSCDSLDGLEDGMINRVSACQLDPTEWVCAVGESDNCLSQEKAEYVAAMFAGAYTTDNELIYAPWPFDPGMVSQFGNPFLGIFAGEASHIYTTPPTITEDLTGYALNADIDQEYQKLRATNGTFQRSGIDFTNGESPNLDAFRANGGKLIMLNGSADLAFSPLDMAAYYDEVEDRYGPATEDFLRAYVIPGMGHCSGGQATDQFDSFQALRQWAEQGNRPEAITATAGDGTPWPGRTRPLCPYPSEAVYDGVGNPESAQSFRCELPD</sequence>
<evidence type="ECO:0000256" key="2">
    <source>
        <dbReference type="ARBA" id="ARBA00022487"/>
    </source>
</evidence>
<evidence type="ECO:0000256" key="6">
    <source>
        <dbReference type="ARBA" id="ARBA00022837"/>
    </source>
</evidence>
<evidence type="ECO:0000256" key="3">
    <source>
        <dbReference type="ARBA" id="ARBA00022723"/>
    </source>
</evidence>
<evidence type="ECO:0000313" key="9">
    <source>
        <dbReference type="Proteomes" id="UP000662703"/>
    </source>
</evidence>
<organism evidence="8 9">
    <name type="scientific">Alloalcanivorax profundimaris</name>
    <dbReference type="NCBI Taxonomy" id="2735259"/>
    <lineage>
        <taxon>Bacteria</taxon>
        <taxon>Pseudomonadati</taxon>
        <taxon>Pseudomonadota</taxon>
        <taxon>Gammaproteobacteria</taxon>
        <taxon>Oceanospirillales</taxon>
        <taxon>Alcanivoracaceae</taxon>
        <taxon>Alloalcanivorax</taxon>
    </lineage>
</organism>
<keyword evidence="2" id="KW-0719">Serine esterase</keyword>
<evidence type="ECO:0000313" key="8">
    <source>
        <dbReference type="EMBL" id="MBF5057264.1"/>
    </source>
</evidence>
<evidence type="ECO:0000256" key="5">
    <source>
        <dbReference type="ARBA" id="ARBA00022801"/>
    </source>
</evidence>
<proteinExistence type="inferred from homology"/>
<keyword evidence="6" id="KW-0106">Calcium</keyword>
<dbReference type="InterPro" id="IPR011118">
    <property type="entry name" value="Tannase/feruloyl_esterase"/>
</dbReference>
<dbReference type="Gene3D" id="3.40.50.1820">
    <property type="entry name" value="alpha/beta hydrolase"/>
    <property type="match status" value="1"/>
</dbReference>
<dbReference type="SUPFAM" id="SSF53474">
    <property type="entry name" value="alpha/beta-Hydrolases"/>
    <property type="match status" value="1"/>
</dbReference>
<keyword evidence="5" id="KW-0378">Hydrolase</keyword>
<keyword evidence="7" id="KW-1015">Disulfide bond</keyword>
<protein>
    <submittedName>
        <fullName evidence="8">Feruloyl esterase</fullName>
    </submittedName>
</protein>
<comment type="caution">
    <text evidence="8">The sequence shown here is derived from an EMBL/GenBank/DDBJ whole genome shotgun (WGS) entry which is preliminary data.</text>
</comment>
<reference evidence="8 9" key="1">
    <citation type="submission" date="2012-09" db="EMBL/GenBank/DDBJ databases">
        <title>Genome Sequence of alkane-degrading Bacterium Alcanivorax sp. 521-1.</title>
        <authorList>
            <person name="Lai Q."/>
            <person name="Shao Z."/>
        </authorList>
    </citation>
    <scope>NUCLEOTIDE SEQUENCE [LARGE SCALE GENOMIC DNA]</scope>
    <source>
        <strain evidence="8 9">521-1</strain>
    </source>
</reference>
<dbReference type="PANTHER" id="PTHR33938:SF15">
    <property type="entry name" value="FERULOYL ESTERASE B-RELATED"/>
    <property type="match status" value="1"/>
</dbReference>
<keyword evidence="4" id="KW-0732">Signal</keyword>
<accession>A0ABS0ATH6</accession>
<gene>
    <name evidence="8" type="ORF">Y5W_02558</name>
</gene>
<dbReference type="Pfam" id="PF07519">
    <property type="entry name" value="Tannase"/>
    <property type="match status" value="1"/>
</dbReference>
<evidence type="ECO:0000256" key="1">
    <source>
        <dbReference type="ARBA" id="ARBA00006249"/>
    </source>
</evidence>
<keyword evidence="9" id="KW-1185">Reference proteome</keyword>
<dbReference type="PANTHER" id="PTHR33938">
    <property type="entry name" value="FERULOYL ESTERASE B-RELATED"/>
    <property type="match status" value="1"/>
</dbReference>
<dbReference type="Proteomes" id="UP000662703">
    <property type="component" value="Unassembled WGS sequence"/>
</dbReference>
<dbReference type="EMBL" id="ARXX01000040">
    <property type="protein sequence ID" value="MBF5057264.1"/>
    <property type="molecule type" value="Genomic_DNA"/>
</dbReference>
<evidence type="ECO:0000256" key="4">
    <source>
        <dbReference type="ARBA" id="ARBA00022729"/>
    </source>
</evidence>